<gene>
    <name evidence="2" type="ORF">Tcan_09803</name>
</gene>
<dbReference type="AlphaFoldDB" id="A0A0B2UWA8"/>
<evidence type="ECO:0000313" key="3">
    <source>
        <dbReference type="Proteomes" id="UP000031036"/>
    </source>
</evidence>
<feature type="compositionally biased region" description="Polar residues" evidence="1">
    <location>
        <begin position="1"/>
        <end position="22"/>
    </location>
</feature>
<feature type="compositionally biased region" description="Basic and acidic residues" evidence="1">
    <location>
        <begin position="78"/>
        <end position="107"/>
    </location>
</feature>
<feature type="compositionally biased region" description="Basic and acidic residues" evidence="1">
    <location>
        <begin position="23"/>
        <end position="52"/>
    </location>
</feature>
<comment type="caution">
    <text evidence="2">The sequence shown here is derived from an EMBL/GenBank/DDBJ whole genome shotgun (WGS) entry which is preliminary data.</text>
</comment>
<feature type="non-terminal residue" evidence="2">
    <location>
        <position position="1"/>
    </location>
</feature>
<feature type="compositionally biased region" description="Polar residues" evidence="1">
    <location>
        <begin position="57"/>
        <end position="77"/>
    </location>
</feature>
<evidence type="ECO:0000313" key="2">
    <source>
        <dbReference type="EMBL" id="KHN75356.1"/>
    </source>
</evidence>
<dbReference type="EMBL" id="JPKZ01002745">
    <property type="protein sequence ID" value="KHN75356.1"/>
    <property type="molecule type" value="Genomic_DNA"/>
</dbReference>
<dbReference type="Proteomes" id="UP000031036">
    <property type="component" value="Unassembled WGS sequence"/>
</dbReference>
<name>A0A0B2UWA8_TOXCA</name>
<accession>A0A0B2UWA8</accession>
<reference evidence="2 3" key="1">
    <citation type="submission" date="2014-11" db="EMBL/GenBank/DDBJ databases">
        <title>Genetic blueprint of the zoonotic pathogen Toxocara canis.</title>
        <authorList>
            <person name="Zhu X.-Q."/>
            <person name="Korhonen P.K."/>
            <person name="Cai H."/>
            <person name="Young N.D."/>
            <person name="Nejsum P."/>
            <person name="von Samson-Himmelstjerna G."/>
            <person name="Boag P.R."/>
            <person name="Tan P."/>
            <person name="Li Q."/>
            <person name="Min J."/>
            <person name="Yang Y."/>
            <person name="Wang X."/>
            <person name="Fang X."/>
            <person name="Hall R.S."/>
            <person name="Hofmann A."/>
            <person name="Sternberg P.W."/>
            <person name="Jex A.R."/>
            <person name="Gasser R.B."/>
        </authorList>
    </citation>
    <scope>NUCLEOTIDE SEQUENCE [LARGE SCALE GENOMIC DNA]</scope>
    <source>
        <strain evidence="2">PN_DK_2014</strain>
    </source>
</reference>
<evidence type="ECO:0000256" key="1">
    <source>
        <dbReference type="SAM" id="MobiDB-lite"/>
    </source>
</evidence>
<keyword evidence="3" id="KW-1185">Reference proteome</keyword>
<sequence length="174" mass="18208">VPTASTTPSPGTNTPASQGTKSAQEKADEKKGENKGDAGNADGDKKEEKANEGNKVPTASTTPSPGTNTPASQGTKSAQEKADEKKGENKGDAGNADGDKKEEKANEGNKVYAFLDKDEVVDIDLTRVDGGEAKADKIFLLYTPAAELGTDVEQLFTKEVSSYDHYTIPTAIDA</sequence>
<proteinExistence type="predicted"/>
<feature type="region of interest" description="Disordered" evidence="1">
    <location>
        <begin position="1"/>
        <end position="109"/>
    </location>
</feature>
<protein>
    <submittedName>
        <fullName evidence="2">Uncharacterized protein</fullName>
    </submittedName>
</protein>
<organism evidence="2 3">
    <name type="scientific">Toxocara canis</name>
    <name type="common">Canine roundworm</name>
    <dbReference type="NCBI Taxonomy" id="6265"/>
    <lineage>
        <taxon>Eukaryota</taxon>
        <taxon>Metazoa</taxon>
        <taxon>Ecdysozoa</taxon>
        <taxon>Nematoda</taxon>
        <taxon>Chromadorea</taxon>
        <taxon>Rhabditida</taxon>
        <taxon>Spirurina</taxon>
        <taxon>Ascaridomorpha</taxon>
        <taxon>Ascaridoidea</taxon>
        <taxon>Toxocaridae</taxon>
        <taxon>Toxocara</taxon>
    </lineage>
</organism>